<organism evidence="10 11">
    <name type="scientific">Tsuneonella flava</name>
    <dbReference type="NCBI Taxonomy" id="2055955"/>
    <lineage>
        <taxon>Bacteria</taxon>
        <taxon>Pseudomonadati</taxon>
        <taxon>Pseudomonadota</taxon>
        <taxon>Alphaproteobacteria</taxon>
        <taxon>Sphingomonadales</taxon>
        <taxon>Erythrobacteraceae</taxon>
        <taxon>Tsuneonella</taxon>
    </lineage>
</organism>
<evidence type="ECO:0000256" key="6">
    <source>
        <dbReference type="ARBA" id="ARBA00022989"/>
    </source>
</evidence>
<protein>
    <recommendedName>
        <fullName evidence="4">Methylamine utilization protein MauE</fullName>
    </recommendedName>
</protein>
<name>A0ABX7KE28_9SPHN</name>
<proteinExistence type="predicted"/>
<accession>A0ABX7KE28</accession>
<dbReference type="Proteomes" id="UP000663637">
    <property type="component" value="Chromosome"/>
</dbReference>
<evidence type="ECO:0000256" key="5">
    <source>
        <dbReference type="ARBA" id="ARBA00022692"/>
    </source>
</evidence>
<evidence type="ECO:0000256" key="2">
    <source>
        <dbReference type="ARBA" id="ARBA00004141"/>
    </source>
</evidence>
<keyword evidence="11" id="KW-1185">Reference proteome</keyword>
<evidence type="ECO:0000313" key="10">
    <source>
        <dbReference type="EMBL" id="QSB45506.1"/>
    </source>
</evidence>
<comment type="pathway">
    <text evidence="3">One-carbon metabolism; methylamine degradation.</text>
</comment>
<feature type="transmembrane region" description="Helical" evidence="8">
    <location>
        <begin position="100"/>
        <end position="118"/>
    </location>
</feature>
<feature type="transmembrane region" description="Helical" evidence="8">
    <location>
        <begin position="50"/>
        <end position="69"/>
    </location>
</feature>
<keyword evidence="6 8" id="KW-1133">Transmembrane helix</keyword>
<evidence type="ECO:0000256" key="8">
    <source>
        <dbReference type="SAM" id="Phobius"/>
    </source>
</evidence>
<evidence type="ECO:0000313" key="11">
    <source>
        <dbReference type="Proteomes" id="UP000663637"/>
    </source>
</evidence>
<evidence type="ECO:0000256" key="7">
    <source>
        <dbReference type="ARBA" id="ARBA00023136"/>
    </source>
</evidence>
<feature type="transmembrane region" description="Helical" evidence="8">
    <location>
        <begin position="76"/>
        <end position="94"/>
    </location>
</feature>
<keyword evidence="7 8" id="KW-0472">Membrane</keyword>
<comment type="function">
    <text evidence="1">May be specifically involved in the processing, transport, and/or maturation of the MADH beta-subunit.</text>
</comment>
<evidence type="ECO:0000256" key="3">
    <source>
        <dbReference type="ARBA" id="ARBA00004856"/>
    </source>
</evidence>
<comment type="subcellular location">
    <subcellularLocation>
        <location evidence="2">Membrane</location>
        <topology evidence="2">Multi-pass membrane protein</topology>
    </subcellularLocation>
</comment>
<evidence type="ECO:0000256" key="4">
    <source>
        <dbReference type="ARBA" id="ARBA00019078"/>
    </source>
</evidence>
<sequence>MAITFLSAVADRFGAWGSVKLPWVDWGDMTVFTQATAALNPWMPSWLVPAFAWGVTLLEIVLAAVLLLLPNHRWPAAASALLLLCFGVAMAVFLHPKEPLNYSVFTASACAFLLYAFIDSRQVTSLVSPKDKAKFRQ</sequence>
<dbReference type="RefSeq" id="WP_190276472.1">
    <property type="nucleotide sequence ID" value="NZ_CP061510.1"/>
</dbReference>
<keyword evidence="5 8" id="KW-0812">Transmembrane</keyword>
<gene>
    <name evidence="10" type="ORF">IDJ81_05160</name>
</gene>
<dbReference type="EMBL" id="CP061510">
    <property type="protein sequence ID" value="QSB45506.1"/>
    <property type="molecule type" value="Genomic_DNA"/>
</dbReference>
<dbReference type="InterPro" id="IPR009908">
    <property type="entry name" value="Methylamine_util_MauE"/>
</dbReference>
<evidence type="ECO:0000256" key="1">
    <source>
        <dbReference type="ARBA" id="ARBA00003475"/>
    </source>
</evidence>
<feature type="domain" description="Methylamine utilisation protein MauE" evidence="9">
    <location>
        <begin position="28"/>
        <end position="95"/>
    </location>
</feature>
<evidence type="ECO:0000259" key="9">
    <source>
        <dbReference type="Pfam" id="PF07291"/>
    </source>
</evidence>
<dbReference type="Pfam" id="PF07291">
    <property type="entry name" value="MauE"/>
    <property type="match status" value="1"/>
</dbReference>
<reference evidence="10 11" key="1">
    <citation type="submission" date="2020-09" db="EMBL/GenBank/DDBJ databases">
        <title>Complete genome sequence of altererythrobacter flavus SS-21NJ, isolated from Dongying oil sludge in Shandong province.</title>
        <authorList>
            <person name="Sun S."/>
            <person name="Zhang Z."/>
        </authorList>
    </citation>
    <scope>NUCLEOTIDE SEQUENCE [LARGE SCALE GENOMIC DNA]</scope>
    <source>
        <strain evidence="10 11">SS-21NJ</strain>
    </source>
</reference>